<sequence>MGQFAQSATVAYLQELGANQVKQIADSMDSDAARAALHAIVGCAGAAASSQSCGSGAMGAAASSVLGTLLGPTTNMSAADREARENLVTSIVAGIAAAGGVNAATATGAGQMEVENNQLAMPMASPPAWLAGFRLPGFRGETAGKGDGVIADPATELDRTIKAGTPMTTPSGSDVIDGIFKTPPVVNVAKGLIDYVITSVSGADSGYGASNATLNRGSGDGNTPQSASDGVNPPGRAQSRINLDSDGVNHLVDRHLDPTVNASQFTISQSDVLDLLKDPKTVSTPIIREVQSSQGVRYVREVDVGSPIGTDRFNNGQPTSVMTVMTDKYGNLVTAFPGKLK</sequence>
<protein>
    <submittedName>
        <fullName evidence="2">Uncharacterized protein</fullName>
    </submittedName>
</protein>
<evidence type="ECO:0000256" key="1">
    <source>
        <dbReference type="SAM" id="MobiDB-lite"/>
    </source>
</evidence>
<evidence type="ECO:0000313" key="3">
    <source>
        <dbReference type="Proteomes" id="UP001481677"/>
    </source>
</evidence>
<proteinExistence type="predicted"/>
<feature type="compositionally biased region" description="Polar residues" evidence="1">
    <location>
        <begin position="207"/>
        <end position="229"/>
    </location>
</feature>
<accession>A0ABU9R5F3</accession>
<dbReference type="Proteomes" id="UP001481677">
    <property type="component" value="Unassembled WGS sequence"/>
</dbReference>
<dbReference type="EMBL" id="JAZHGA010000015">
    <property type="protein sequence ID" value="MEM5342285.1"/>
    <property type="molecule type" value="Genomic_DNA"/>
</dbReference>
<comment type="caution">
    <text evidence="2">The sequence shown here is derived from an EMBL/GenBank/DDBJ whole genome shotgun (WGS) entry which is preliminary data.</text>
</comment>
<evidence type="ECO:0000313" key="2">
    <source>
        <dbReference type="EMBL" id="MEM5342285.1"/>
    </source>
</evidence>
<feature type="region of interest" description="Disordered" evidence="1">
    <location>
        <begin position="207"/>
        <end position="242"/>
    </location>
</feature>
<gene>
    <name evidence="2" type="ORF">V4C56_21990</name>
</gene>
<name>A0ABU9R5F3_9BURK</name>
<organism evidence="2 3">
    <name type="scientific">Paraburkholderia azotifigens</name>
    <dbReference type="NCBI Taxonomy" id="2057004"/>
    <lineage>
        <taxon>Bacteria</taxon>
        <taxon>Pseudomonadati</taxon>
        <taxon>Pseudomonadota</taxon>
        <taxon>Betaproteobacteria</taxon>
        <taxon>Burkholderiales</taxon>
        <taxon>Burkholderiaceae</taxon>
        <taxon>Paraburkholderia</taxon>
    </lineage>
</organism>
<reference evidence="2 3" key="1">
    <citation type="submission" date="2024-01" db="EMBL/GenBank/DDBJ databases">
        <title>The diversity of rhizobia nodulating Mimosa spp. in eleven states of Brazil covering several biomes is determined by host plant, location, and edaphic factors.</title>
        <authorList>
            <person name="Rouws L."/>
            <person name="Barauna A."/>
            <person name="Beukes C."/>
            <person name="De Faria S.M."/>
            <person name="Gross E."/>
            <person name="Dos Reis Junior F.B."/>
            <person name="Simon M."/>
            <person name="Maluk M."/>
            <person name="Odee D.W."/>
            <person name="Kenicer G."/>
            <person name="Young J.P.W."/>
            <person name="Reis V.M."/>
            <person name="Zilli J."/>
            <person name="James E.K."/>
        </authorList>
    </citation>
    <scope>NUCLEOTIDE SEQUENCE [LARGE SCALE GENOMIC DNA]</scope>
    <source>
        <strain evidence="2 3">JPY530</strain>
    </source>
</reference>
<keyword evidence="3" id="KW-1185">Reference proteome</keyword>